<protein>
    <submittedName>
        <fullName evidence="1">Uncharacterized protein</fullName>
    </submittedName>
</protein>
<organism evidence="1">
    <name type="scientific">Salmonella phage vB_SEnST11_KE22</name>
    <dbReference type="NCBI Taxonomy" id="3161173"/>
    <lineage>
        <taxon>Viruses</taxon>
        <taxon>Duplodnaviria</taxon>
        <taxon>Heunggongvirae</taxon>
        <taxon>Uroviricota</taxon>
        <taxon>Caudoviricetes</taxon>
        <taxon>Vequintavirinae</taxon>
        <taxon>Seunavirus</taxon>
    </lineage>
</organism>
<evidence type="ECO:0000313" key="1">
    <source>
        <dbReference type="EMBL" id="XCH40384.1"/>
    </source>
</evidence>
<sequence length="43" mass="5077">MFFNLFTKIRFFFCTSNRYALNFICNTTVTSVDLATTKHFLTT</sequence>
<reference evidence="1" key="1">
    <citation type="submission" date="2024-05" db="EMBL/GenBank/DDBJ databases">
        <authorList>
            <person name="Mugo M.M."/>
            <person name="Musyoki A.M."/>
            <person name="Makumi A.M."/>
            <person name="Mutai I."/>
            <person name="Drechsel O."/>
            <person name="Kering K.K."/>
            <person name="Muturi P."/>
            <person name="Mbae C.K."/>
            <person name="Kariuki S.M."/>
        </authorList>
    </citation>
    <scope>NUCLEOTIDE SEQUENCE</scope>
</reference>
<dbReference type="EMBL" id="PP856721">
    <property type="protein sequence ID" value="XCH40384.1"/>
    <property type="molecule type" value="Genomic_DNA"/>
</dbReference>
<gene>
    <name evidence="1" type="ORF">NDDWPVAN_CDS0258</name>
</gene>
<accession>A0AAU8GFA5</accession>
<proteinExistence type="predicted"/>
<name>A0AAU8GFA5_9CAUD</name>